<keyword evidence="10" id="KW-1185">Reference proteome</keyword>
<comment type="caution">
    <text evidence="9">The sequence shown here is derived from an EMBL/GenBank/DDBJ whole genome shotgun (WGS) entry which is preliminary data.</text>
</comment>
<feature type="transmembrane region" description="Helical" evidence="8">
    <location>
        <begin position="251"/>
        <end position="269"/>
    </location>
</feature>
<comment type="similarity">
    <text evidence="2">Belongs to the cytochrome ubiquinol oxidase subunit 2 family.</text>
</comment>
<feature type="transmembrane region" description="Helical" evidence="8">
    <location>
        <begin position="185"/>
        <end position="204"/>
    </location>
</feature>
<evidence type="ECO:0000256" key="4">
    <source>
        <dbReference type="ARBA" id="ARBA00022692"/>
    </source>
</evidence>
<evidence type="ECO:0000256" key="5">
    <source>
        <dbReference type="ARBA" id="ARBA00022989"/>
    </source>
</evidence>
<feature type="region of interest" description="Disordered" evidence="7">
    <location>
        <begin position="319"/>
        <end position="342"/>
    </location>
</feature>
<feature type="transmembrane region" description="Helical" evidence="8">
    <location>
        <begin position="216"/>
        <end position="239"/>
    </location>
</feature>
<evidence type="ECO:0000313" key="10">
    <source>
        <dbReference type="Proteomes" id="UP001165405"/>
    </source>
</evidence>
<accession>A0AA41QFY9</accession>
<dbReference type="PANTHER" id="PTHR43141:SF4">
    <property type="entry name" value="CYTOCHROME BD2 SUBUNIT II"/>
    <property type="match status" value="1"/>
</dbReference>
<evidence type="ECO:0000256" key="8">
    <source>
        <dbReference type="SAM" id="Phobius"/>
    </source>
</evidence>
<dbReference type="InterPro" id="IPR003317">
    <property type="entry name" value="Cyt-d_oxidase_su2"/>
</dbReference>
<dbReference type="GO" id="GO:0005886">
    <property type="term" value="C:plasma membrane"/>
    <property type="evidence" value="ECO:0007669"/>
    <property type="project" value="UniProtKB-SubCell"/>
</dbReference>
<reference evidence="9" key="1">
    <citation type="submission" date="2022-01" db="EMBL/GenBank/DDBJ databases">
        <title>Antribacter sp. nov., isolated from Guizhou of China.</title>
        <authorList>
            <person name="Chengliang C."/>
            <person name="Ya Z."/>
        </authorList>
    </citation>
    <scope>NUCLEOTIDE SEQUENCE</scope>
    <source>
        <strain evidence="9">KLBMP 9083</strain>
    </source>
</reference>
<keyword evidence="6 8" id="KW-0472">Membrane</keyword>
<dbReference type="Proteomes" id="UP001165405">
    <property type="component" value="Unassembled WGS sequence"/>
</dbReference>
<evidence type="ECO:0000256" key="6">
    <source>
        <dbReference type="ARBA" id="ARBA00023136"/>
    </source>
</evidence>
<feature type="transmembrane region" description="Helical" evidence="8">
    <location>
        <begin position="109"/>
        <end position="132"/>
    </location>
</feature>
<keyword evidence="5 8" id="KW-1133">Transmembrane helix</keyword>
<dbReference type="GO" id="GO:0016682">
    <property type="term" value="F:oxidoreductase activity, acting on diphenols and related substances as donors, oxygen as acceptor"/>
    <property type="evidence" value="ECO:0007669"/>
    <property type="project" value="TreeGrafter"/>
</dbReference>
<protein>
    <submittedName>
        <fullName evidence="9">Cytochrome d ubiquinol oxidase subunit II</fullName>
    </submittedName>
</protein>
<feature type="transmembrane region" description="Helical" evidence="8">
    <location>
        <begin position="144"/>
        <end position="164"/>
    </location>
</feature>
<gene>
    <name evidence="9" type="ORF">L1785_13235</name>
</gene>
<feature type="transmembrane region" description="Helical" evidence="8">
    <location>
        <begin position="6"/>
        <end position="33"/>
    </location>
</feature>
<feature type="compositionally biased region" description="Basic and acidic residues" evidence="7">
    <location>
        <begin position="330"/>
        <end position="342"/>
    </location>
</feature>
<name>A0AA41QFY9_9MICO</name>
<dbReference type="GO" id="GO:0019646">
    <property type="term" value="P:aerobic electron transport chain"/>
    <property type="evidence" value="ECO:0007669"/>
    <property type="project" value="TreeGrafter"/>
</dbReference>
<feature type="transmembrane region" description="Helical" evidence="8">
    <location>
        <begin position="79"/>
        <end position="97"/>
    </location>
</feature>
<comment type="subcellular location">
    <subcellularLocation>
        <location evidence="1">Cell membrane</location>
        <topology evidence="1">Multi-pass membrane protein</topology>
    </subcellularLocation>
</comment>
<dbReference type="PANTHER" id="PTHR43141">
    <property type="entry name" value="CYTOCHROME BD2 SUBUNIT II"/>
    <property type="match status" value="1"/>
</dbReference>
<dbReference type="GO" id="GO:0070069">
    <property type="term" value="C:cytochrome complex"/>
    <property type="evidence" value="ECO:0007669"/>
    <property type="project" value="TreeGrafter"/>
</dbReference>
<dbReference type="Pfam" id="PF02322">
    <property type="entry name" value="Cyt_bd_oxida_II"/>
    <property type="match status" value="1"/>
</dbReference>
<dbReference type="RefSeq" id="WP_236089736.1">
    <property type="nucleotide sequence ID" value="NZ_JAKGSG010000035.1"/>
</dbReference>
<dbReference type="EMBL" id="JAKGSG010000035">
    <property type="protein sequence ID" value="MCF4121941.1"/>
    <property type="molecule type" value="Genomic_DNA"/>
</dbReference>
<evidence type="ECO:0000256" key="2">
    <source>
        <dbReference type="ARBA" id="ARBA00007543"/>
    </source>
</evidence>
<dbReference type="GO" id="GO:0009055">
    <property type="term" value="F:electron transfer activity"/>
    <property type="evidence" value="ECO:0007669"/>
    <property type="project" value="TreeGrafter"/>
</dbReference>
<evidence type="ECO:0000256" key="7">
    <source>
        <dbReference type="SAM" id="MobiDB-lite"/>
    </source>
</evidence>
<dbReference type="AlphaFoldDB" id="A0AA41QFY9"/>
<evidence type="ECO:0000313" key="9">
    <source>
        <dbReference type="EMBL" id="MCF4121941.1"/>
    </source>
</evidence>
<sequence>MMPTLWFCVVLLCFLMYLVLDGYDLGLGIATLLERRPDRRRDMVEVVAVAWDGNETWLILLGVSLWAGFPAAFGTLLPHVYLPLVVMLFGLIVRGVSVEMASQRPESSGWVSAFGWASLVTAGAQGFALGALGSPVETTSRAPTWFAVVCAVLLALVHIAAGYAHAVRKFTGELQASAAARGRTSLIAGAVLFVAVVSTMQATAAPLDLATPARAAAFTGLLLFTVAGVVTAVVAFGTASRSVVAEKVPSVALAVSVVAGVLALLAAHYPTVGAGFDLASAAGPHNTMTFLLVGVGLNIPLVLGYNLFAHHAFRGKAERHGHLPTGHPSPEGRRVNEHEATH</sequence>
<proteinExistence type="inferred from homology"/>
<feature type="transmembrane region" description="Helical" evidence="8">
    <location>
        <begin position="54"/>
        <end position="73"/>
    </location>
</feature>
<keyword evidence="4 8" id="KW-0812">Transmembrane</keyword>
<feature type="transmembrane region" description="Helical" evidence="8">
    <location>
        <begin position="289"/>
        <end position="309"/>
    </location>
</feature>
<keyword evidence="3" id="KW-1003">Cell membrane</keyword>
<organism evidence="9 10">
    <name type="scientific">Antribacter soli</name>
    <dbReference type="NCBI Taxonomy" id="2910976"/>
    <lineage>
        <taxon>Bacteria</taxon>
        <taxon>Bacillati</taxon>
        <taxon>Actinomycetota</taxon>
        <taxon>Actinomycetes</taxon>
        <taxon>Micrococcales</taxon>
        <taxon>Promicromonosporaceae</taxon>
        <taxon>Antribacter</taxon>
    </lineage>
</organism>
<evidence type="ECO:0000256" key="3">
    <source>
        <dbReference type="ARBA" id="ARBA00022475"/>
    </source>
</evidence>
<evidence type="ECO:0000256" key="1">
    <source>
        <dbReference type="ARBA" id="ARBA00004651"/>
    </source>
</evidence>